<keyword evidence="3" id="KW-1185">Reference proteome</keyword>
<sequence>MISSVTLGFAISQGNFVNAVDYTLDTLDQAESIEIMTYQMPNVVGENIDATALVLFPNLPKPDDGWRIVVWAHGTVGVSHSCAPSLNSLNSTFRLIAHNLLDAGYVVVAPDYEGLGSSGIHPYLNLESEANAIIYSVKALQSRYGEDFQGDWMVVGQSQGGQASLGAAEYANEDPRFKGAVAGAPASNLDQIIQQIAPIALSQLEDHENRAGIALEQRNSIHSYATLLSYGAFIGIGIRAEYPEFDYLSLFREHTRGIAQHVAGTTGTNGLCLESLRALFKADLIRYLTDHSEAKLMSYPGLDLESFEDNTILQQFFVKNQPGTKRLDKPVLVIQGELDTNVPAIVTETMVQHMKSLGSQSVNLILVPEAGHREAIIWKNNEVVTFIQRYMPAR</sequence>
<protein>
    <submittedName>
        <fullName evidence="2">Alpha/beta hydrolase</fullName>
    </submittedName>
</protein>
<dbReference type="PANTHER" id="PTHR34853">
    <property type="match status" value="1"/>
</dbReference>
<dbReference type="Gene3D" id="3.40.50.1820">
    <property type="entry name" value="alpha/beta hydrolase"/>
    <property type="match status" value="2"/>
</dbReference>
<evidence type="ECO:0000313" key="3">
    <source>
        <dbReference type="Proteomes" id="UP001500631"/>
    </source>
</evidence>
<organism evidence="2 3">
    <name type="scientific">Wohlfahrtiimonas larvae</name>
    <dbReference type="NCBI Taxonomy" id="1157986"/>
    <lineage>
        <taxon>Bacteria</taxon>
        <taxon>Pseudomonadati</taxon>
        <taxon>Pseudomonadota</taxon>
        <taxon>Gammaproteobacteria</taxon>
        <taxon>Cardiobacteriales</taxon>
        <taxon>Ignatzschineriaceae</taxon>
        <taxon>Wohlfahrtiimonas</taxon>
    </lineage>
</organism>
<feature type="domain" description="Peptidase S9 prolyl oligopeptidase catalytic" evidence="1">
    <location>
        <begin position="322"/>
        <end position="373"/>
    </location>
</feature>
<gene>
    <name evidence="2" type="ORF">GCM10023338_01810</name>
</gene>
<dbReference type="InterPro" id="IPR029058">
    <property type="entry name" value="AB_hydrolase_fold"/>
</dbReference>
<comment type="caution">
    <text evidence="2">The sequence shown here is derived from an EMBL/GenBank/DDBJ whole genome shotgun (WGS) entry which is preliminary data.</text>
</comment>
<dbReference type="PANTHER" id="PTHR34853:SF1">
    <property type="entry name" value="LIPASE 5"/>
    <property type="match status" value="1"/>
</dbReference>
<keyword evidence="2" id="KW-0378">Hydrolase</keyword>
<dbReference type="InterPro" id="IPR001375">
    <property type="entry name" value="Peptidase_S9_cat"/>
</dbReference>
<reference evidence="3" key="1">
    <citation type="journal article" date="2019" name="Int. J. Syst. Evol. Microbiol.">
        <title>The Global Catalogue of Microorganisms (GCM) 10K type strain sequencing project: providing services to taxonomists for standard genome sequencing and annotation.</title>
        <authorList>
            <consortium name="The Broad Institute Genomics Platform"/>
            <consortium name="The Broad Institute Genome Sequencing Center for Infectious Disease"/>
            <person name="Wu L."/>
            <person name="Ma J."/>
        </authorList>
    </citation>
    <scope>NUCLEOTIDE SEQUENCE [LARGE SCALE GENOMIC DNA]</scope>
    <source>
        <strain evidence="3">JCM 18424</strain>
    </source>
</reference>
<evidence type="ECO:0000259" key="1">
    <source>
        <dbReference type="Pfam" id="PF00326"/>
    </source>
</evidence>
<evidence type="ECO:0000313" key="2">
    <source>
        <dbReference type="EMBL" id="GAA5094061.1"/>
    </source>
</evidence>
<name>A0ABP9ME57_9GAMM</name>
<dbReference type="EMBL" id="BAABKE010000001">
    <property type="protein sequence ID" value="GAA5094061.1"/>
    <property type="molecule type" value="Genomic_DNA"/>
</dbReference>
<dbReference type="Pfam" id="PF00326">
    <property type="entry name" value="Peptidase_S9"/>
    <property type="match status" value="1"/>
</dbReference>
<dbReference type="SUPFAM" id="SSF53474">
    <property type="entry name" value="alpha/beta-Hydrolases"/>
    <property type="match status" value="1"/>
</dbReference>
<accession>A0ABP9ME57</accession>
<dbReference type="Pfam" id="PF03583">
    <property type="entry name" value="LIP"/>
    <property type="match status" value="1"/>
</dbReference>
<dbReference type="GO" id="GO:0016787">
    <property type="term" value="F:hydrolase activity"/>
    <property type="evidence" value="ECO:0007669"/>
    <property type="project" value="UniProtKB-KW"/>
</dbReference>
<dbReference type="PIRSF" id="PIRSF029171">
    <property type="entry name" value="Esterase_LipA"/>
    <property type="match status" value="1"/>
</dbReference>
<proteinExistence type="predicted"/>
<dbReference type="Proteomes" id="UP001500631">
    <property type="component" value="Unassembled WGS sequence"/>
</dbReference>
<dbReference type="InterPro" id="IPR005152">
    <property type="entry name" value="Lipase_secreted"/>
</dbReference>